<dbReference type="EMBL" id="CZQA01000010">
    <property type="protein sequence ID" value="CUS38004.1"/>
    <property type="molecule type" value="Genomic_DNA"/>
</dbReference>
<evidence type="ECO:0000313" key="1">
    <source>
        <dbReference type="EMBL" id="CUS38004.1"/>
    </source>
</evidence>
<proteinExistence type="predicted"/>
<reference evidence="1 2" key="1">
    <citation type="submission" date="2015-10" db="EMBL/GenBank/DDBJ databases">
        <authorList>
            <person name="Gilbert D.G."/>
        </authorList>
    </citation>
    <scope>NUCLEOTIDE SEQUENCE [LARGE SCALE GENOMIC DNA]</scope>
    <source>
        <strain evidence="1">COMA1</strain>
    </source>
</reference>
<gene>
    <name evidence="1" type="ORF">COMA1_40363</name>
</gene>
<dbReference type="Proteomes" id="UP000199032">
    <property type="component" value="Unassembled WGS sequence"/>
</dbReference>
<organism evidence="1 2">
    <name type="scientific">Candidatus Nitrospira nitrosa</name>
    <dbReference type="NCBI Taxonomy" id="1742972"/>
    <lineage>
        <taxon>Bacteria</taxon>
        <taxon>Pseudomonadati</taxon>
        <taxon>Nitrospirota</taxon>
        <taxon>Nitrospiria</taxon>
        <taxon>Nitrospirales</taxon>
        <taxon>Nitrospiraceae</taxon>
        <taxon>Nitrospira</taxon>
    </lineage>
</organism>
<sequence>MGISQTGPGPLVGVLHQPRSDRIVQNIAEDGEQMAVLLNREAFESALPHMPMTAVEAMIATDMTGHPPVHEGAEGRITDWLEHKMKMVGHHAKGEYLDGMSGFRGGEQFQKGSVVAVGVKHGGAAVAAIEDMEGMAGQMAARDAGHGERIRRAAARFKRKVAWVHSRS</sequence>
<accession>A0A0S4LPR5</accession>
<evidence type="ECO:0000313" key="2">
    <source>
        <dbReference type="Proteomes" id="UP000199032"/>
    </source>
</evidence>
<protein>
    <submittedName>
        <fullName evidence="1">Uncharacterized protein</fullName>
    </submittedName>
</protein>
<name>A0A0S4LPR5_9BACT</name>
<keyword evidence="2" id="KW-1185">Reference proteome</keyword>
<dbReference type="AlphaFoldDB" id="A0A0S4LPR5"/>